<proteinExistence type="predicted"/>
<dbReference type="InterPro" id="IPR036390">
    <property type="entry name" value="WH_DNA-bd_sf"/>
</dbReference>
<dbReference type="EMBL" id="BTGD01000001">
    <property type="protein sequence ID" value="GMM53799.1"/>
    <property type="molecule type" value="Genomic_DNA"/>
</dbReference>
<dbReference type="InterPro" id="IPR012677">
    <property type="entry name" value="Nucleotide-bd_a/b_plait_sf"/>
</dbReference>
<comment type="subcellular location">
    <subcellularLocation>
        <location evidence="1">Nucleus</location>
    </subcellularLocation>
</comment>
<gene>
    <name evidence="8" type="ORF">DAKH74_004150</name>
</gene>
<dbReference type="PRINTS" id="PR00302">
    <property type="entry name" value="LUPUSLA"/>
</dbReference>
<dbReference type="PANTHER" id="PTHR22792:SF140">
    <property type="entry name" value="ACHILLES, ISOFORM A"/>
    <property type="match status" value="1"/>
</dbReference>
<feature type="domain" description="HTH La-type RNA-binding" evidence="7">
    <location>
        <begin position="22"/>
        <end position="111"/>
    </location>
</feature>
<dbReference type="GO" id="GO:0006396">
    <property type="term" value="P:RNA processing"/>
    <property type="evidence" value="ECO:0007669"/>
    <property type="project" value="InterPro"/>
</dbReference>
<dbReference type="Pfam" id="PF00076">
    <property type="entry name" value="RRM_1"/>
    <property type="match status" value="1"/>
</dbReference>
<feature type="domain" description="RRM" evidence="6">
    <location>
        <begin position="122"/>
        <end position="223"/>
    </location>
</feature>
<dbReference type="Gene3D" id="1.10.10.10">
    <property type="entry name" value="Winged helix-like DNA-binding domain superfamily/Winged helix DNA-binding domain"/>
    <property type="match status" value="1"/>
</dbReference>
<organism evidence="8 9">
    <name type="scientific">Maudiozyma humilis</name>
    <name type="common">Sour dough yeast</name>
    <name type="synonym">Kazachstania humilis</name>
    <dbReference type="NCBI Taxonomy" id="51915"/>
    <lineage>
        <taxon>Eukaryota</taxon>
        <taxon>Fungi</taxon>
        <taxon>Dikarya</taxon>
        <taxon>Ascomycota</taxon>
        <taxon>Saccharomycotina</taxon>
        <taxon>Saccharomycetes</taxon>
        <taxon>Saccharomycetales</taxon>
        <taxon>Saccharomycetaceae</taxon>
        <taxon>Maudiozyma</taxon>
    </lineage>
</organism>
<dbReference type="GO" id="GO:1990904">
    <property type="term" value="C:ribonucleoprotein complex"/>
    <property type="evidence" value="ECO:0007669"/>
    <property type="project" value="InterPro"/>
</dbReference>
<dbReference type="GO" id="GO:0003729">
    <property type="term" value="F:mRNA binding"/>
    <property type="evidence" value="ECO:0007669"/>
    <property type="project" value="TreeGrafter"/>
</dbReference>
<dbReference type="Gene3D" id="3.30.70.330">
    <property type="match status" value="1"/>
</dbReference>
<comment type="caution">
    <text evidence="8">The sequence shown here is derived from an EMBL/GenBank/DDBJ whole genome shotgun (WGS) entry which is preliminary data.</text>
</comment>
<protein>
    <submittedName>
        <fullName evidence="8">Lhp1 protein</fullName>
    </submittedName>
</protein>
<dbReference type="InterPro" id="IPR035979">
    <property type="entry name" value="RBD_domain_sf"/>
</dbReference>
<keyword evidence="9" id="KW-1185">Reference proteome</keyword>
<evidence type="ECO:0000313" key="8">
    <source>
        <dbReference type="EMBL" id="GMM53799.1"/>
    </source>
</evidence>
<dbReference type="Pfam" id="PF05383">
    <property type="entry name" value="La"/>
    <property type="match status" value="1"/>
</dbReference>
<evidence type="ECO:0000259" key="6">
    <source>
        <dbReference type="PROSITE" id="PS50102"/>
    </source>
</evidence>
<evidence type="ECO:0000259" key="7">
    <source>
        <dbReference type="PROSITE" id="PS50961"/>
    </source>
</evidence>
<dbReference type="Proteomes" id="UP001377567">
    <property type="component" value="Unassembled WGS sequence"/>
</dbReference>
<keyword evidence="2 4" id="KW-0694">RNA-binding</keyword>
<accession>A0AAV5RQI0</accession>
<dbReference type="AlphaFoldDB" id="A0AAV5RQI0"/>
<keyword evidence="3" id="KW-0539">Nucleus</keyword>
<evidence type="ECO:0000256" key="4">
    <source>
        <dbReference type="PROSITE-ProRule" id="PRU00332"/>
    </source>
</evidence>
<evidence type="ECO:0000256" key="3">
    <source>
        <dbReference type="ARBA" id="ARBA00023242"/>
    </source>
</evidence>
<feature type="region of interest" description="Disordered" evidence="5">
    <location>
        <begin position="230"/>
        <end position="281"/>
    </location>
</feature>
<evidence type="ECO:0000256" key="5">
    <source>
        <dbReference type="SAM" id="MobiDB-lite"/>
    </source>
</evidence>
<dbReference type="InterPro" id="IPR036388">
    <property type="entry name" value="WH-like_DNA-bd_sf"/>
</dbReference>
<name>A0AAV5RQI0_MAUHU</name>
<evidence type="ECO:0000256" key="2">
    <source>
        <dbReference type="ARBA" id="ARBA00022884"/>
    </source>
</evidence>
<dbReference type="SUPFAM" id="SSF46785">
    <property type="entry name" value="Winged helix' DNA-binding domain"/>
    <property type="match status" value="1"/>
</dbReference>
<sequence>MSAPETTATAASTSRRNSFAPVEFTPAVAKECLKQVEFYFSEFNFPYDRFLRTTADKNDGWVPIGSIATFNRMKKFRPIEKVVETLRTSEVLEVSADGENVKRRVPLDLNKDKEARLEQNKRTIAVMNIPHDDESSEDAAATPVDLNKLQLQLEELFGKLGEVNQVRLLRVNRKKFKGTALVEFKTLETCEDVVKNYSGASDADSKEILSLDGHKLEILTKKQYNMQREATRSKNFGGAGQRSRSFTGHRKNMPKVTPPKEDAEESAKENAEESAIADDKE</sequence>
<dbReference type="GO" id="GO:0005634">
    <property type="term" value="C:nucleus"/>
    <property type="evidence" value="ECO:0007669"/>
    <property type="project" value="UniProtKB-SubCell"/>
</dbReference>
<dbReference type="PANTHER" id="PTHR22792">
    <property type="entry name" value="LUPUS LA PROTEIN-RELATED"/>
    <property type="match status" value="1"/>
</dbReference>
<dbReference type="PROSITE" id="PS50102">
    <property type="entry name" value="RRM"/>
    <property type="match status" value="1"/>
</dbReference>
<evidence type="ECO:0000256" key="1">
    <source>
        <dbReference type="ARBA" id="ARBA00004123"/>
    </source>
</evidence>
<dbReference type="InterPro" id="IPR002344">
    <property type="entry name" value="Lupus_La"/>
</dbReference>
<dbReference type="SUPFAM" id="SSF54928">
    <property type="entry name" value="RNA-binding domain, RBD"/>
    <property type="match status" value="1"/>
</dbReference>
<dbReference type="PROSITE" id="PS50961">
    <property type="entry name" value="HTH_LA"/>
    <property type="match status" value="1"/>
</dbReference>
<dbReference type="InterPro" id="IPR006630">
    <property type="entry name" value="La_HTH"/>
</dbReference>
<dbReference type="SMART" id="SM00715">
    <property type="entry name" value="LA"/>
    <property type="match status" value="1"/>
</dbReference>
<reference evidence="8 9" key="1">
    <citation type="journal article" date="2023" name="Elife">
        <title>Identification of key yeast species and microbe-microbe interactions impacting larval growth of Drosophila in the wild.</title>
        <authorList>
            <person name="Mure A."/>
            <person name="Sugiura Y."/>
            <person name="Maeda R."/>
            <person name="Honda K."/>
            <person name="Sakurai N."/>
            <person name="Takahashi Y."/>
            <person name="Watada M."/>
            <person name="Katoh T."/>
            <person name="Gotoh A."/>
            <person name="Gotoh Y."/>
            <person name="Taniguchi I."/>
            <person name="Nakamura K."/>
            <person name="Hayashi T."/>
            <person name="Katayama T."/>
            <person name="Uemura T."/>
            <person name="Hattori Y."/>
        </authorList>
    </citation>
    <scope>NUCLEOTIDE SEQUENCE [LARGE SCALE GENOMIC DNA]</scope>
    <source>
        <strain evidence="8 9">KH-74</strain>
    </source>
</reference>
<feature type="compositionally biased region" description="Basic and acidic residues" evidence="5">
    <location>
        <begin position="258"/>
        <end position="281"/>
    </location>
</feature>
<dbReference type="InterPro" id="IPR045180">
    <property type="entry name" value="La_dom_prot"/>
</dbReference>
<dbReference type="InterPro" id="IPR000504">
    <property type="entry name" value="RRM_dom"/>
</dbReference>
<evidence type="ECO:0000313" key="9">
    <source>
        <dbReference type="Proteomes" id="UP001377567"/>
    </source>
</evidence>